<feature type="chain" id="PRO_5042879934" description="LysM domain-containing protein" evidence="1">
    <location>
        <begin position="25"/>
        <end position="86"/>
    </location>
</feature>
<dbReference type="PANTHER" id="PTHR33648:SF15">
    <property type="entry name" value="OS04G0572800 PROTEIN"/>
    <property type="match status" value="1"/>
</dbReference>
<gene>
    <name evidence="2" type="ORF">Cni_G05313</name>
</gene>
<evidence type="ECO:0008006" key="4">
    <source>
        <dbReference type="Google" id="ProtNLM"/>
    </source>
</evidence>
<evidence type="ECO:0000256" key="1">
    <source>
        <dbReference type="SAM" id="SignalP"/>
    </source>
</evidence>
<keyword evidence="3" id="KW-1185">Reference proteome</keyword>
<dbReference type="Proteomes" id="UP001327560">
    <property type="component" value="Chromosome 2"/>
</dbReference>
<name>A0AAQ3JUY2_9LILI</name>
<sequence>MKKGVARLLAFLLLLEAIFFVVSGGGARLSRDGGSRCEELYVAEEGETLQTISVKCNNVFILEDNPQINDTDDVGPGTVLYMRQTV</sequence>
<evidence type="ECO:0000313" key="2">
    <source>
        <dbReference type="EMBL" id="WOK96606.1"/>
    </source>
</evidence>
<dbReference type="EMBL" id="CP136891">
    <property type="protein sequence ID" value="WOK96606.1"/>
    <property type="molecule type" value="Genomic_DNA"/>
</dbReference>
<protein>
    <recommendedName>
        <fullName evidence="4">LysM domain-containing protein</fullName>
    </recommendedName>
</protein>
<organism evidence="2 3">
    <name type="scientific">Canna indica</name>
    <name type="common">Indian-shot</name>
    <dbReference type="NCBI Taxonomy" id="4628"/>
    <lineage>
        <taxon>Eukaryota</taxon>
        <taxon>Viridiplantae</taxon>
        <taxon>Streptophyta</taxon>
        <taxon>Embryophyta</taxon>
        <taxon>Tracheophyta</taxon>
        <taxon>Spermatophyta</taxon>
        <taxon>Magnoliopsida</taxon>
        <taxon>Liliopsida</taxon>
        <taxon>Zingiberales</taxon>
        <taxon>Cannaceae</taxon>
        <taxon>Canna</taxon>
    </lineage>
</organism>
<evidence type="ECO:0000313" key="3">
    <source>
        <dbReference type="Proteomes" id="UP001327560"/>
    </source>
</evidence>
<proteinExistence type="predicted"/>
<accession>A0AAQ3JUY2</accession>
<feature type="signal peptide" evidence="1">
    <location>
        <begin position="1"/>
        <end position="24"/>
    </location>
</feature>
<dbReference type="PANTHER" id="PTHR33648">
    <property type="entry name" value="EMBRYO SAC 1"/>
    <property type="match status" value="1"/>
</dbReference>
<dbReference type="AlphaFoldDB" id="A0AAQ3JUY2"/>
<keyword evidence="1" id="KW-0732">Signal</keyword>
<reference evidence="2 3" key="1">
    <citation type="submission" date="2023-10" db="EMBL/GenBank/DDBJ databases">
        <title>Chromosome-scale genome assembly provides insights into flower coloration mechanisms of Canna indica.</title>
        <authorList>
            <person name="Li C."/>
        </authorList>
    </citation>
    <scope>NUCLEOTIDE SEQUENCE [LARGE SCALE GENOMIC DNA]</scope>
    <source>
        <tissue evidence="2">Flower</tissue>
    </source>
</reference>